<feature type="transmembrane region" description="Helical" evidence="1">
    <location>
        <begin position="52"/>
        <end position="69"/>
    </location>
</feature>
<evidence type="ECO:0000313" key="2">
    <source>
        <dbReference type="EnsemblMetazoa" id="GPPI033031-PA"/>
    </source>
</evidence>
<keyword evidence="1" id="KW-0472">Membrane</keyword>
<evidence type="ECO:0000256" key="1">
    <source>
        <dbReference type="SAM" id="Phobius"/>
    </source>
</evidence>
<keyword evidence="3" id="KW-1185">Reference proteome</keyword>
<sequence>METENTELLSIFPRRSHSSTNAYMKSGAIFVNKSNMVEGGFGMHIAILQKPIAIWTVSGIVVPFIGYFTNSSFKVKHSIYTSKEVSCNKAN</sequence>
<name>A0A1B0BKE8_9MUSC</name>
<keyword evidence="1" id="KW-1133">Transmembrane helix</keyword>
<protein>
    <submittedName>
        <fullName evidence="2">Uncharacterized protein</fullName>
    </submittedName>
</protein>
<dbReference type="EMBL" id="JXJN01015920">
    <property type="status" value="NOT_ANNOTATED_CDS"/>
    <property type="molecule type" value="Genomic_DNA"/>
</dbReference>
<reference evidence="2" key="2">
    <citation type="submission" date="2020-05" db="UniProtKB">
        <authorList>
            <consortium name="EnsemblMetazoa"/>
        </authorList>
    </citation>
    <scope>IDENTIFICATION</scope>
    <source>
        <strain evidence="2">IAEA</strain>
    </source>
</reference>
<dbReference type="Proteomes" id="UP000092460">
    <property type="component" value="Unassembled WGS sequence"/>
</dbReference>
<dbReference type="EnsemblMetazoa" id="GPPI033031-RA">
    <property type="protein sequence ID" value="GPPI033031-PA"/>
    <property type="gene ID" value="GPPI033031"/>
</dbReference>
<keyword evidence="1" id="KW-0812">Transmembrane</keyword>
<evidence type="ECO:0000313" key="3">
    <source>
        <dbReference type="Proteomes" id="UP000092460"/>
    </source>
</evidence>
<dbReference type="VEuPathDB" id="VectorBase:GPPI033031"/>
<reference evidence="3" key="1">
    <citation type="submission" date="2015-01" db="EMBL/GenBank/DDBJ databases">
        <authorList>
            <person name="Aksoy S."/>
            <person name="Warren W."/>
            <person name="Wilson R.K."/>
        </authorList>
    </citation>
    <scope>NUCLEOTIDE SEQUENCE [LARGE SCALE GENOMIC DNA]</scope>
    <source>
        <strain evidence="3">IAEA</strain>
    </source>
</reference>
<proteinExistence type="predicted"/>
<accession>A0A1B0BKE8</accession>
<organism evidence="2 3">
    <name type="scientific">Glossina palpalis gambiensis</name>
    <dbReference type="NCBI Taxonomy" id="67801"/>
    <lineage>
        <taxon>Eukaryota</taxon>
        <taxon>Metazoa</taxon>
        <taxon>Ecdysozoa</taxon>
        <taxon>Arthropoda</taxon>
        <taxon>Hexapoda</taxon>
        <taxon>Insecta</taxon>
        <taxon>Pterygota</taxon>
        <taxon>Neoptera</taxon>
        <taxon>Endopterygota</taxon>
        <taxon>Diptera</taxon>
        <taxon>Brachycera</taxon>
        <taxon>Muscomorpha</taxon>
        <taxon>Hippoboscoidea</taxon>
        <taxon>Glossinidae</taxon>
        <taxon>Glossina</taxon>
    </lineage>
</organism>
<dbReference type="AlphaFoldDB" id="A0A1B0BKE8"/>